<protein>
    <submittedName>
        <fullName evidence="1">Uncharacterized protein</fullName>
    </submittedName>
</protein>
<proteinExistence type="predicted"/>
<evidence type="ECO:0000313" key="2">
    <source>
        <dbReference type="Proteomes" id="UP001295794"/>
    </source>
</evidence>
<feature type="non-terminal residue" evidence="1">
    <location>
        <position position="169"/>
    </location>
</feature>
<reference evidence="1" key="1">
    <citation type="submission" date="2023-11" db="EMBL/GenBank/DDBJ databases">
        <authorList>
            <person name="De Vega J J."/>
            <person name="De Vega J J."/>
        </authorList>
    </citation>
    <scope>NUCLEOTIDE SEQUENCE</scope>
</reference>
<organism evidence="1 2">
    <name type="scientific">Mycena citricolor</name>
    <dbReference type="NCBI Taxonomy" id="2018698"/>
    <lineage>
        <taxon>Eukaryota</taxon>
        <taxon>Fungi</taxon>
        <taxon>Dikarya</taxon>
        <taxon>Basidiomycota</taxon>
        <taxon>Agaricomycotina</taxon>
        <taxon>Agaricomycetes</taxon>
        <taxon>Agaricomycetidae</taxon>
        <taxon>Agaricales</taxon>
        <taxon>Marasmiineae</taxon>
        <taxon>Mycenaceae</taxon>
        <taxon>Mycena</taxon>
    </lineage>
</organism>
<accession>A0AAD2HU96</accession>
<keyword evidence="2" id="KW-1185">Reference proteome</keyword>
<comment type="caution">
    <text evidence="1">The sequence shown here is derived from an EMBL/GenBank/DDBJ whole genome shotgun (WGS) entry which is preliminary data.</text>
</comment>
<name>A0AAD2HU96_9AGAR</name>
<dbReference type="Proteomes" id="UP001295794">
    <property type="component" value="Unassembled WGS sequence"/>
</dbReference>
<dbReference type="EMBL" id="CAVNYO010000444">
    <property type="protein sequence ID" value="CAK5281180.1"/>
    <property type="molecule type" value="Genomic_DNA"/>
</dbReference>
<dbReference type="AlphaFoldDB" id="A0AAD2HU96"/>
<evidence type="ECO:0000313" key="1">
    <source>
        <dbReference type="EMBL" id="CAK5281180.1"/>
    </source>
</evidence>
<sequence>HVLRFPTMARAVRVEEEPRNVSLLLSLPGPLNFLSNSESLRSREAQGISIQLDDLCARPRMHTTLCRARSFIFSLSSCSVRTAAMSSILNLVPTLIGAYRGRAHTSMGERIWDRGTQASLRCGSLFGNKPQGSPIETGAALRLTTCLIYAHPAILVSLLCRLRRSQITR</sequence>
<gene>
    <name evidence="1" type="ORF">MYCIT1_LOCUS32101</name>
</gene>